<evidence type="ECO:0008006" key="3">
    <source>
        <dbReference type="Google" id="ProtNLM"/>
    </source>
</evidence>
<reference evidence="1 2" key="1">
    <citation type="submission" date="2024-06" db="EMBL/GenBank/DDBJ databases">
        <title>Lysinibacillus zambalefons sp. nov., a Novel Firmicute Isolated from the Poon Bato Zambales Hyperalkaline Spring.</title>
        <authorList>
            <person name="Aja J.A."/>
            <person name="Lazaro J.E.H."/>
            <person name="Llorin L.D."/>
            <person name="Lim K.R."/>
            <person name="Teodosio J."/>
            <person name="Dalisay D.S."/>
        </authorList>
    </citation>
    <scope>NUCLEOTIDE SEQUENCE [LARGE SCALE GENOMIC DNA]</scope>
    <source>
        <strain evidence="1 2">M3</strain>
    </source>
</reference>
<protein>
    <recommendedName>
        <fullName evidence="3">SLH domain-containing protein</fullName>
    </recommendedName>
</protein>
<evidence type="ECO:0000313" key="2">
    <source>
        <dbReference type="Proteomes" id="UP001478862"/>
    </source>
</evidence>
<dbReference type="Proteomes" id="UP001478862">
    <property type="component" value="Unassembled WGS sequence"/>
</dbReference>
<evidence type="ECO:0000313" key="1">
    <source>
        <dbReference type="EMBL" id="MEQ6357289.1"/>
    </source>
</evidence>
<keyword evidence="2" id="KW-1185">Reference proteome</keyword>
<accession>A0ABV1MYP4</accession>
<name>A0ABV1MYP4_9BACI</name>
<sequence length="93" mass="10536">MPTGYKLEGQVIVPSSSKITVQLLVEDKKEDNKVSQVWNPVSPTMRTETENYIAQATKEGIIQDSHLKDFKNGVMTTDRLLGLYITIQQRRAN</sequence>
<proteinExistence type="predicted"/>
<gene>
    <name evidence="1" type="ORF">ABNX05_21990</name>
</gene>
<organism evidence="1 2">
    <name type="scientific">Lysinibacillus zambalensis</name>
    <dbReference type="NCBI Taxonomy" id="3160866"/>
    <lineage>
        <taxon>Bacteria</taxon>
        <taxon>Bacillati</taxon>
        <taxon>Bacillota</taxon>
        <taxon>Bacilli</taxon>
        <taxon>Bacillales</taxon>
        <taxon>Bacillaceae</taxon>
        <taxon>Lysinibacillus</taxon>
    </lineage>
</organism>
<comment type="caution">
    <text evidence="1">The sequence shown here is derived from an EMBL/GenBank/DDBJ whole genome shotgun (WGS) entry which is preliminary data.</text>
</comment>
<dbReference type="EMBL" id="JBEGDG010000024">
    <property type="protein sequence ID" value="MEQ6357289.1"/>
    <property type="molecule type" value="Genomic_DNA"/>
</dbReference>